<dbReference type="PATRIC" id="fig|1029756.8.peg.3461"/>
<dbReference type="EMBL" id="CP006912">
    <property type="protein sequence ID" value="AHB49660.1"/>
    <property type="molecule type" value="Genomic_DNA"/>
</dbReference>
<evidence type="ECO:0000256" key="1">
    <source>
        <dbReference type="SAM" id="Coils"/>
    </source>
</evidence>
<accession>V5SHY4</accession>
<keyword evidence="3" id="KW-1185">Reference proteome</keyword>
<dbReference type="RefSeq" id="WP_023788617.1">
    <property type="nucleotide sequence ID" value="NC_022997.1"/>
</dbReference>
<evidence type="ECO:0008006" key="4">
    <source>
        <dbReference type="Google" id="ProtNLM"/>
    </source>
</evidence>
<protein>
    <recommendedName>
        <fullName evidence="4">Cell division protein FtsL</fullName>
    </recommendedName>
</protein>
<reference evidence="2 3" key="1">
    <citation type="journal article" date="2014" name="Genome Announc.">
        <title>Complete Genome Sequence of Hyphomicrobium nitrativorans Strain NL23, a Denitrifying Bacterium Isolated from Biofilm of a Methanol-Fed Denitrification System Treating Seawater at the Montreal Biodome.</title>
        <authorList>
            <person name="Martineau C."/>
            <person name="Villeneuve C."/>
            <person name="Mauffrey F."/>
            <person name="Villemur R."/>
        </authorList>
    </citation>
    <scope>NUCLEOTIDE SEQUENCE [LARGE SCALE GENOMIC DNA]</scope>
    <source>
        <strain evidence="2">NL23</strain>
    </source>
</reference>
<proteinExistence type="predicted"/>
<dbReference type="Proteomes" id="UP000018542">
    <property type="component" value="Chromosome"/>
</dbReference>
<feature type="coiled-coil region" evidence="1">
    <location>
        <begin position="26"/>
        <end position="53"/>
    </location>
</feature>
<sequence length="96" mass="10544">MHPLTVSAAFLAISSAFLLYGLSYDTRQLEARIATQEREADRARADIAVLKAERAHLARPDRISPLARKQGLEPLTDRQIADFAAEADIQTGAIAR</sequence>
<keyword evidence="1" id="KW-0175">Coiled coil</keyword>
<organism evidence="2 3">
    <name type="scientific">Hyphomicrobium nitrativorans NL23</name>
    <dbReference type="NCBI Taxonomy" id="1029756"/>
    <lineage>
        <taxon>Bacteria</taxon>
        <taxon>Pseudomonadati</taxon>
        <taxon>Pseudomonadota</taxon>
        <taxon>Alphaproteobacteria</taxon>
        <taxon>Hyphomicrobiales</taxon>
        <taxon>Hyphomicrobiaceae</taxon>
        <taxon>Hyphomicrobium</taxon>
    </lineage>
</organism>
<dbReference type="OrthoDB" id="7933661at2"/>
<evidence type="ECO:0000313" key="3">
    <source>
        <dbReference type="Proteomes" id="UP000018542"/>
    </source>
</evidence>
<dbReference type="STRING" id="1029756.W911_16625"/>
<name>V5SHY4_9HYPH</name>
<dbReference type="KEGG" id="hni:W911_16625"/>
<dbReference type="HOGENOM" id="CLU_177654_0_0_5"/>
<gene>
    <name evidence="2" type="ORF">W911_16625</name>
</gene>
<dbReference type="AlphaFoldDB" id="V5SHY4"/>
<evidence type="ECO:0000313" key="2">
    <source>
        <dbReference type="EMBL" id="AHB49660.1"/>
    </source>
</evidence>